<gene>
    <name evidence="1" type="ORF">Cba03nite_00150</name>
</gene>
<accession>A0A8J3J7H6</accession>
<dbReference type="AlphaFoldDB" id="A0A8J3J7H6"/>
<keyword evidence="2" id="KW-1185">Reference proteome</keyword>
<proteinExistence type="predicted"/>
<comment type="caution">
    <text evidence="1">The sequence shown here is derived from an EMBL/GenBank/DDBJ whole genome shotgun (WGS) entry which is preliminary data.</text>
</comment>
<evidence type="ECO:0000313" key="1">
    <source>
        <dbReference type="EMBL" id="GIF78666.1"/>
    </source>
</evidence>
<reference evidence="1 2" key="1">
    <citation type="submission" date="2021-01" db="EMBL/GenBank/DDBJ databases">
        <title>Whole genome shotgun sequence of Catellatospora bangladeshensis NBRC 107357.</title>
        <authorList>
            <person name="Komaki H."/>
            <person name="Tamura T."/>
        </authorList>
    </citation>
    <scope>NUCLEOTIDE SEQUENCE [LARGE SCALE GENOMIC DNA]</scope>
    <source>
        <strain evidence="1 2">NBRC 107357</strain>
    </source>
</reference>
<sequence>MGVFDGVSRPQLPDRLAETMLDRVLVSKPKAEPHLSTRDSINPVAAREPRAAEVKKVPFHYG</sequence>
<name>A0A8J3J7H6_9ACTN</name>
<protein>
    <submittedName>
        <fullName evidence="1">Uncharacterized protein</fullName>
    </submittedName>
</protein>
<dbReference type="Proteomes" id="UP000601223">
    <property type="component" value="Unassembled WGS sequence"/>
</dbReference>
<evidence type="ECO:0000313" key="2">
    <source>
        <dbReference type="Proteomes" id="UP000601223"/>
    </source>
</evidence>
<dbReference type="EMBL" id="BONF01000001">
    <property type="protein sequence ID" value="GIF78666.1"/>
    <property type="molecule type" value="Genomic_DNA"/>
</dbReference>
<organism evidence="1 2">
    <name type="scientific">Catellatospora bangladeshensis</name>
    <dbReference type="NCBI Taxonomy" id="310355"/>
    <lineage>
        <taxon>Bacteria</taxon>
        <taxon>Bacillati</taxon>
        <taxon>Actinomycetota</taxon>
        <taxon>Actinomycetes</taxon>
        <taxon>Micromonosporales</taxon>
        <taxon>Micromonosporaceae</taxon>
        <taxon>Catellatospora</taxon>
    </lineage>
</organism>